<keyword evidence="8" id="KW-0653">Protein transport</keyword>
<dbReference type="eggNOG" id="KOG4149">
    <property type="taxonomic scope" value="Eukaryota"/>
</dbReference>
<comment type="subcellular location">
    <subcellularLocation>
        <location evidence="3">Mitochondrion inner membrane</location>
        <topology evidence="3">Single-pass type II membrane protein</topology>
        <orientation evidence="3">Intermembrane side</orientation>
    </subcellularLocation>
</comment>
<dbReference type="InParanoid" id="I2H670"/>
<feature type="domain" description="CHCH" evidence="20">
    <location>
        <begin position="191"/>
        <end position="227"/>
    </location>
</feature>
<dbReference type="PROSITE" id="PS51808">
    <property type="entry name" value="CHCH"/>
    <property type="match status" value="1"/>
</dbReference>
<dbReference type="OrthoDB" id="7481291at2759"/>
<dbReference type="PANTHER" id="PTHR21622">
    <property type="entry name" value="COILED-COIL-HELIX-COILED-COIL-HELIX DOMAIN CONTAINING 4"/>
    <property type="match status" value="1"/>
</dbReference>
<dbReference type="Proteomes" id="UP000002866">
    <property type="component" value="Chromosome 6"/>
</dbReference>
<dbReference type="GO" id="GO:0045041">
    <property type="term" value="P:protein import into mitochondrial intermembrane space"/>
    <property type="evidence" value="ECO:0007669"/>
    <property type="project" value="InterPro"/>
</dbReference>
<dbReference type="InterPro" id="IPR039289">
    <property type="entry name" value="CHCHD4"/>
</dbReference>
<evidence type="ECO:0000256" key="12">
    <source>
        <dbReference type="ARBA" id="ARBA00023002"/>
    </source>
</evidence>
<sequence length="322" mass="35434">MFLNQTRVCSRKCLKSLAMNSKSFSLQKTAPILNTQLIRSYSATSPRFNSHNNSNKTGQDQLDNSSQLPGMILGAVVSLSAIYFILPKNKNDKTITNKQEISITPTIVPDELEKDIEVEVIDSASTILEDTAETVTGSISSSNNIEELKDTLEPKDEQLNGETKPEGAYNPDTGEINWDCPCLGGMADGPCGEEFKAAFSCFVYSDAEPKGIDCVEKFQHMQDCFRKYPEHYSDVLEQEKSEEEIDNILSMEEASKTNAALTSEGTSENSTSELVEAIKNKVEENKASTFASLETQEENSVLDIEDSLSTEPATNSNDSDTK</sequence>
<evidence type="ECO:0000256" key="5">
    <source>
        <dbReference type="ARBA" id="ARBA00022448"/>
    </source>
</evidence>
<evidence type="ECO:0000256" key="6">
    <source>
        <dbReference type="ARBA" id="ARBA00022692"/>
    </source>
</evidence>
<dbReference type="AlphaFoldDB" id="I2H670"/>
<dbReference type="Pfam" id="PF06747">
    <property type="entry name" value="CHCH"/>
    <property type="match status" value="1"/>
</dbReference>
<evidence type="ECO:0000256" key="19">
    <source>
        <dbReference type="SAM" id="MobiDB-lite"/>
    </source>
</evidence>
<evidence type="ECO:0000256" key="15">
    <source>
        <dbReference type="ARBA" id="ARBA00023136"/>
    </source>
</evidence>
<organism evidence="21 22">
    <name type="scientific">Henningerozyma blattae (strain ATCC 34711 / CBS 6284 / DSM 70876 / NBRC 10599 / NRRL Y-10934 / UCD 77-7)</name>
    <name type="common">Yeast</name>
    <name type="synonym">Tetrapisispora blattae</name>
    <dbReference type="NCBI Taxonomy" id="1071380"/>
    <lineage>
        <taxon>Eukaryota</taxon>
        <taxon>Fungi</taxon>
        <taxon>Dikarya</taxon>
        <taxon>Ascomycota</taxon>
        <taxon>Saccharomycotina</taxon>
        <taxon>Saccharomycetes</taxon>
        <taxon>Saccharomycetales</taxon>
        <taxon>Saccharomycetaceae</taxon>
        <taxon>Henningerozyma</taxon>
    </lineage>
</organism>
<dbReference type="Gene3D" id="1.10.287.2900">
    <property type="match status" value="1"/>
</dbReference>
<keyword evidence="14" id="KW-0496">Mitochondrion</keyword>
<dbReference type="GO" id="GO:0005758">
    <property type="term" value="C:mitochondrial intermembrane space"/>
    <property type="evidence" value="ECO:0007669"/>
    <property type="project" value="TreeGrafter"/>
</dbReference>
<dbReference type="EMBL" id="HE806321">
    <property type="protein sequence ID" value="CCH61872.1"/>
    <property type="molecule type" value="Genomic_DNA"/>
</dbReference>
<dbReference type="STRING" id="1071380.I2H670"/>
<dbReference type="GeneID" id="14496981"/>
<evidence type="ECO:0000259" key="20">
    <source>
        <dbReference type="Pfam" id="PF06747"/>
    </source>
</evidence>
<keyword evidence="13" id="KW-0811">Translocation</keyword>
<feature type="region of interest" description="Disordered" evidence="19">
    <location>
        <begin position="150"/>
        <end position="172"/>
    </location>
</feature>
<evidence type="ECO:0000256" key="4">
    <source>
        <dbReference type="ARBA" id="ARBA00013714"/>
    </source>
</evidence>
<dbReference type="FunFam" id="1.10.287.2900:FF:000002">
    <property type="entry name" value="Mitochondrial intermembrane space import and assembly protein"/>
    <property type="match status" value="1"/>
</dbReference>
<keyword evidence="16" id="KW-1015">Disulfide bond</keyword>
<keyword evidence="10" id="KW-0735">Signal-anchor</keyword>
<dbReference type="GO" id="GO:0015035">
    <property type="term" value="F:protein-disulfide reductase activity"/>
    <property type="evidence" value="ECO:0007669"/>
    <property type="project" value="InterPro"/>
</dbReference>
<dbReference type="KEGG" id="tbl:TBLA_0F03350"/>
<feature type="region of interest" description="Disordered" evidence="19">
    <location>
        <begin position="285"/>
        <end position="322"/>
    </location>
</feature>
<keyword evidence="17" id="KW-0676">Redox-active center</keyword>
<feature type="compositionally biased region" description="Polar residues" evidence="19">
    <location>
        <begin position="309"/>
        <end position="322"/>
    </location>
</feature>
<keyword evidence="12" id="KW-0560">Oxidoreductase</keyword>
<evidence type="ECO:0000313" key="22">
    <source>
        <dbReference type="Proteomes" id="UP000002866"/>
    </source>
</evidence>
<feature type="region of interest" description="Disordered" evidence="19">
    <location>
        <begin position="44"/>
        <end position="63"/>
    </location>
</feature>
<comment type="cofactor">
    <cofactor evidence="1">
        <name>Zn(2+)</name>
        <dbReference type="ChEBI" id="CHEBI:29105"/>
    </cofactor>
</comment>
<dbReference type="RefSeq" id="XP_004181391.1">
    <property type="nucleotide sequence ID" value="XM_004181343.1"/>
</dbReference>
<evidence type="ECO:0000256" key="3">
    <source>
        <dbReference type="ARBA" id="ARBA00004164"/>
    </source>
</evidence>
<keyword evidence="22" id="KW-1185">Reference proteome</keyword>
<evidence type="ECO:0000256" key="11">
    <source>
        <dbReference type="ARBA" id="ARBA00022989"/>
    </source>
</evidence>
<dbReference type="HOGENOM" id="CLU_863755_0_0_1"/>
<evidence type="ECO:0000256" key="9">
    <source>
        <dbReference type="ARBA" id="ARBA00022946"/>
    </source>
</evidence>
<keyword evidence="7" id="KW-0999">Mitochondrion inner membrane</keyword>
<proteinExistence type="predicted"/>
<reference evidence="21 22" key="1">
    <citation type="journal article" date="2011" name="Proc. Natl. Acad. Sci. U.S.A.">
        <title>Evolutionary erosion of yeast sex chromosomes by mating-type switching accidents.</title>
        <authorList>
            <person name="Gordon J.L."/>
            <person name="Armisen D."/>
            <person name="Proux-Wera E."/>
            <person name="Oheigeartaigh S.S."/>
            <person name="Byrne K.P."/>
            <person name="Wolfe K.H."/>
        </authorList>
    </citation>
    <scope>NUCLEOTIDE SEQUENCE [LARGE SCALE GENOMIC DNA]</scope>
    <source>
        <strain evidence="22">ATCC 34711 / CBS 6284 / DSM 70876 / NBRC 10599 / NRRL Y-10934 / UCD 77-7</strain>
    </source>
</reference>
<evidence type="ECO:0000256" key="13">
    <source>
        <dbReference type="ARBA" id="ARBA00023010"/>
    </source>
</evidence>
<comment type="cofactor">
    <cofactor evidence="2">
        <name>Cu(2+)</name>
        <dbReference type="ChEBI" id="CHEBI:29036"/>
    </cofactor>
</comment>
<protein>
    <recommendedName>
        <fullName evidence="4">Mitochondrial intermembrane space import and assembly protein 40</fullName>
    </recommendedName>
    <alternativeName>
        <fullName evidence="18">Mitochondrial import inner membrane translocase TIM40</fullName>
    </alternativeName>
</protein>
<keyword evidence="9" id="KW-0809">Transit peptide</keyword>
<evidence type="ECO:0000256" key="7">
    <source>
        <dbReference type="ARBA" id="ARBA00022792"/>
    </source>
</evidence>
<evidence type="ECO:0000256" key="18">
    <source>
        <dbReference type="ARBA" id="ARBA00033150"/>
    </source>
</evidence>
<evidence type="ECO:0000256" key="16">
    <source>
        <dbReference type="ARBA" id="ARBA00023157"/>
    </source>
</evidence>
<evidence type="ECO:0000313" key="21">
    <source>
        <dbReference type="EMBL" id="CCH61872.1"/>
    </source>
</evidence>
<accession>I2H670</accession>
<evidence type="ECO:0000256" key="14">
    <source>
        <dbReference type="ARBA" id="ARBA00023128"/>
    </source>
</evidence>
<evidence type="ECO:0000256" key="2">
    <source>
        <dbReference type="ARBA" id="ARBA00001973"/>
    </source>
</evidence>
<evidence type="ECO:0000256" key="8">
    <source>
        <dbReference type="ARBA" id="ARBA00022927"/>
    </source>
</evidence>
<dbReference type="InterPro" id="IPR010625">
    <property type="entry name" value="CHCH"/>
</dbReference>
<keyword evidence="15" id="KW-0472">Membrane</keyword>
<keyword evidence="11" id="KW-1133">Transmembrane helix</keyword>
<evidence type="ECO:0000256" key="10">
    <source>
        <dbReference type="ARBA" id="ARBA00022968"/>
    </source>
</evidence>
<evidence type="ECO:0000256" key="17">
    <source>
        <dbReference type="ARBA" id="ARBA00023284"/>
    </source>
</evidence>
<evidence type="ECO:0000256" key="1">
    <source>
        <dbReference type="ARBA" id="ARBA00001947"/>
    </source>
</evidence>
<dbReference type="GO" id="GO:0005743">
    <property type="term" value="C:mitochondrial inner membrane"/>
    <property type="evidence" value="ECO:0007669"/>
    <property type="project" value="UniProtKB-SubCell"/>
</dbReference>
<gene>
    <name evidence="21" type="primary">TBLA0F03350</name>
    <name evidence="21" type="ORF">TBLA_0F03350</name>
</gene>
<name>I2H670_HENB6</name>
<keyword evidence="5" id="KW-0813">Transport</keyword>
<dbReference type="PANTHER" id="PTHR21622:SF0">
    <property type="entry name" value="COILED-COIL-HELIX-COILED-COIL-HELIX DOMAIN CONTAINING 4"/>
    <property type="match status" value="1"/>
</dbReference>
<keyword evidence="6" id="KW-0812">Transmembrane</keyword>